<reference evidence="1" key="1">
    <citation type="submission" date="2020-05" db="EMBL/GenBank/DDBJ databases">
        <authorList>
            <person name="Chiriac C."/>
            <person name="Salcher M."/>
            <person name="Ghai R."/>
            <person name="Kavagutti S V."/>
        </authorList>
    </citation>
    <scope>NUCLEOTIDE SEQUENCE</scope>
</reference>
<organism evidence="1">
    <name type="scientific">freshwater metagenome</name>
    <dbReference type="NCBI Taxonomy" id="449393"/>
    <lineage>
        <taxon>unclassified sequences</taxon>
        <taxon>metagenomes</taxon>
        <taxon>ecological metagenomes</taxon>
    </lineage>
</organism>
<dbReference type="InterPro" id="IPR030489">
    <property type="entry name" value="TR_Rrf2-type_CS"/>
</dbReference>
<protein>
    <submittedName>
        <fullName evidence="1">Unannotated protein</fullName>
    </submittedName>
</protein>
<dbReference type="InterPro" id="IPR036388">
    <property type="entry name" value="WH-like_DNA-bd_sf"/>
</dbReference>
<dbReference type="InterPro" id="IPR036390">
    <property type="entry name" value="WH_DNA-bd_sf"/>
</dbReference>
<dbReference type="PROSITE" id="PS51197">
    <property type="entry name" value="HTH_RRF2_2"/>
    <property type="match status" value="1"/>
</dbReference>
<dbReference type="GO" id="GO:0003700">
    <property type="term" value="F:DNA-binding transcription factor activity"/>
    <property type="evidence" value="ECO:0007669"/>
    <property type="project" value="TreeGrafter"/>
</dbReference>
<name>A0A6J6AZT7_9ZZZZ</name>
<dbReference type="CDD" id="cd00090">
    <property type="entry name" value="HTH_ARSR"/>
    <property type="match status" value="1"/>
</dbReference>
<dbReference type="Gene3D" id="1.10.10.10">
    <property type="entry name" value="Winged helix-like DNA-binding domain superfamily/Winged helix DNA-binding domain"/>
    <property type="match status" value="1"/>
</dbReference>
<dbReference type="PROSITE" id="PS01332">
    <property type="entry name" value="HTH_RRF2_1"/>
    <property type="match status" value="1"/>
</dbReference>
<accession>A0A6J6AZT7</accession>
<proteinExistence type="predicted"/>
<dbReference type="InterPro" id="IPR000944">
    <property type="entry name" value="Tscrpt_reg_Rrf2"/>
</dbReference>
<dbReference type="EMBL" id="CAEZSL010000004">
    <property type="protein sequence ID" value="CAB4532450.1"/>
    <property type="molecule type" value="Genomic_DNA"/>
</dbReference>
<dbReference type="Pfam" id="PF02082">
    <property type="entry name" value="Rrf2"/>
    <property type="match status" value="1"/>
</dbReference>
<dbReference type="InterPro" id="IPR011991">
    <property type="entry name" value="ArsR-like_HTH"/>
</dbReference>
<dbReference type="NCBIfam" id="TIGR00738">
    <property type="entry name" value="rrf2_super"/>
    <property type="match status" value="1"/>
</dbReference>
<dbReference type="PANTHER" id="PTHR33221">
    <property type="entry name" value="WINGED HELIX-TURN-HELIX TRANSCRIPTIONAL REGULATOR, RRF2 FAMILY"/>
    <property type="match status" value="1"/>
</dbReference>
<dbReference type="PANTHER" id="PTHR33221:SF15">
    <property type="entry name" value="HTH-TYPE TRANSCRIPTIONAL REGULATOR YWGB-RELATED"/>
    <property type="match status" value="1"/>
</dbReference>
<dbReference type="GO" id="GO:0005829">
    <property type="term" value="C:cytosol"/>
    <property type="evidence" value="ECO:0007669"/>
    <property type="project" value="TreeGrafter"/>
</dbReference>
<sequence length="175" mass="18754">MTDRDSLAGSGSGEVRTKGALTFYDTRVRVSTRGDYACRALLSLTLHIETPLPTSVRDIAERTGLPQPYLEQILLALKGAGLVKSKRGVGGGYTLARAPEDIRLNEIIAAVDGPISLGDFGEPHADGACDHEGQCVLLAIWKQTGDHMKHHLEGFTLASVAQAAQGKINWPESLH</sequence>
<evidence type="ECO:0000313" key="1">
    <source>
        <dbReference type="EMBL" id="CAB4532450.1"/>
    </source>
</evidence>
<dbReference type="SUPFAM" id="SSF46785">
    <property type="entry name" value="Winged helix' DNA-binding domain"/>
    <property type="match status" value="1"/>
</dbReference>
<gene>
    <name evidence="1" type="ORF">UFOPK1421_00071</name>
</gene>
<dbReference type="AlphaFoldDB" id="A0A6J6AZT7"/>